<reference evidence="2" key="1">
    <citation type="submission" date="2018-05" db="EMBL/GenBank/DDBJ databases">
        <authorList>
            <person name="Lanie J.A."/>
            <person name="Ng W.-L."/>
            <person name="Kazmierczak K.M."/>
            <person name="Andrzejewski T.M."/>
            <person name="Davidsen T.M."/>
            <person name="Wayne K.J."/>
            <person name="Tettelin H."/>
            <person name="Glass J.I."/>
            <person name="Rusch D."/>
            <person name="Podicherti R."/>
            <person name="Tsui H.-C.T."/>
            <person name="Winkler M.E."/>
        </authorList>
    </citation>
    <scope>NUCLEOTIDE SEQUENCE</scope>
</reference>
<feature type="compositionally biased region" description="Basic and acidic residues" evidence="1">
    <location>
        <begin position="161"/>
        <end position="174"/>
    </location>
</feature>
<evidence type="ECO:0000256" key="1">
    <source>
        <dbReference type="SAM" id="MobiDB-lite"/>
    </source>
</evidence>
<sequence length="193" mass="21727">MSENLQERPSFCDVPGGVKSDVLKKQCAPDSMGQTPPNRPDIRSKALTDTDDKKKKLQRLGLTHEKKETFQQFSNRIKEANLNDYVKKYQMKMGNKTSTVDKDAWVDGIGGLSKREAKTLKRQLQGHTREGTTTVKKFRKGQPDIQLDPPRGGKKWGKGGVNEDSRDKSKPDPKGRKHPEIKKDSEKAVGLLK</sequence>
<dbReference type="AlphaFoldDB" id="A0A383D1X7"/>
<feature type="region of interest" description="Disordered" evidence="1">
    <location>
        <begin position="119"/>
        <end position="193"/>
    </location>
</feature>
<organism evidence="2">
    <name type="scientific">marine metagenome</name>
    <dbReference type="NCBI Taxonomy" id="408172"/>
    <lineage>
        <taxon>unclassified sequences</taxon>
        <taxon>metagenomes</taxon>
        <taxon>ecological metagenomes</taxon>
    </lineage>
</organism>
<feature type="region of interest" description="Disordered" evidence="1">
    <location>
        <begin position="27"/>
        <end position="47"/>
    </location>
</feature>
<accession>A0A383D1X7</accession>
<protein>
    <submittedName>
        <fullName evidence="2">Uncharacterized protein</fullName>
    </submittedName>
</protein>
<feature type="non-terminal residue" evidence="2">
    <location>
        <position position="193"/>
    </location>
</feature>
<name>A0A383D1X7_9ZZZZ</name>
<dbReference type="EMBL" id="UINC01213569">
    <property type="protein sequence ID" value="SVE38411.1"/>
    <property type="molecule type" value="Genomic_DNA"/>
</dbReference>
<proteinExistence type="predicted"/>
<evidence type="ECO:0000313" key="2">
    <source>
        <dbReference type="EMBL" id="SVE38411.1"/>
    </source>
</evidence>
<gene>
    <name evidence="2" type="ORF">METZ01_LOCUS491265</name>
</gene>